<reference evidence="1 2" key="1">
    <citation type="journal article" date="2014" name="Int. J. Syst. Evol. Microbiol.">
        <title>Fulvimonas yonginensis sp. nov., isolated from greenhouse soil, and emended description of the genus Fulvimonas.</title>
        <authorList>
            <person name="Ahn J.H."/>
            <person name="Kim S.J."/>
            <person name="Weon H.Y."/>
            <person name="Hong S.B."/>
            <person name="Seok S.J."/>
            <person name="Kwon S.W."/>
        </authorList>
    </citation>
    <scope>NUCLEOTIDE SEQUENCE [LARGE SCALE GENOMIC DNA]</scope>
    <source>
        <strain evidence="1 2">KACC 16952</strain>
    </source>
</reference>
<proteinExistence type="predicted"/>
<name>A0ABU8JFE8_9GAMM</name>
<gene>
    <name evidence="1" type="ORF">WAT24_13890</name>
</gene>
<sequence length="68" mass="7417">MMDERELDLEDLHHLARVAEGRGGALPEAAVARLMRAGLVRRPERLCEGAPSLELTPAGLARVRSSDQ</sequence>
<dbReference type="Proteomes" id="UP001381174">
    <property type="component" value="Unassembled WGS sequence"/>
</dbReference>
<organism evidence="1 2">
    <name type="scientific">Fulvimonas yonginensis</name>
    <dbReference type="NCBI Taxonomy" id="1495200"/>
    <lineage>
        <taxon>Bacteria</taxon>
        <taxon>Pseudomonadati</taxon>
        <taxon>Pseudomonadota</taxon>
        <taxon>Gammaproteobacteria</taxon>
        <taxon>Lysobacterales</taxon>
        <taxon>Rhodanobacteraceae</taxon>
        <taxon>Fulvimonas</taxon>
    </lineage>
</organism>
<protein>
    <submittedName>
        <fullName evidence="1">Uncharacterized protein</fullName>
    </submittedName>
</protein>
<keyword evidence="2" id="KW-1185">Reference proteome</keyword>
<accession>A0ABU8JFE8</accession>
<comment type="caution">
    <text evidence="1">The sequence shown here is derived from an EMBL/GenBank/DDBJ whole genome shotgun (WGS) entry which is preliminary data.</text>
</comment>
<evidence type="ECO:0000313" key="2">
    <source>
        <dbReference type="Proteomes" id="UP001381174"/>
    </source>
</evidence>
<dbReference type="EMBL" id="JBBBNY010000012">
    <property type="protein sequence ID" value="MEI7037856.1"/>
    <property type="molecule type" value="Genomic_DNA"/>
</dbReference>
<dbReference type="RefSeq" id="WP_336808496.1">
    <property type="nucleotide sequence ID" value="NZ_JBBBNY010000012.1"/>
</dbReference>
<evidence type="ECO:0000313" key="1">
    <source>
        <dbReference type="EMBL" id="MEI7037856.1"/>
    </source>
</evidence>